<sequence>MQLNVVPIRPQQPAVSEACRWHEAFESITASNLKIISAWQRMLWRAMWGL</sequence>
<dbReference type="Proteomes" id="UP000634522">
    <property type="component" value="Unassembled WGS sequence"/>
</dbReference>
<name>A0ABX1NGJ2_9RHOO</name>
<evidence type="ECO:0000313" key="2">
    <source>
        <dbReference type="Proteomes" id="UP000634522"/>
    </source>
</evidence>
<dbReference type="EMBL" id="WTVS01000026">
    <property type="protein sequence ID" value="NMF98374.1"/>
    <property type="molecule type" value="Genomic_DNA"/>
</dbReference>
<evidence type="ECO:0000313" key="1">
    <source>
        <dbReference type="EMBL" id="NMF98374.1"/>
    </source>
</evidence>
<proteinExistence type="predicted"/>
<comment type="caution">
    <text evidence="1">The sequence shown here is derived from an EMBL/GenBank/DDBJ whole genome shotgun (WGS) entry which is preliminary data.</text>
</comment>
<organism evidence="1 2">
    <name type="scientific">Aromatoleum toluolicum</name>
    <dbReference type="NCBI Taxonomy" id="90060"/>
    <lineage>
        <taxon>Bacteria</taxon>
        <taxon>Pseudomonadati</taxon>
        <taxon>Pseudomonadota</taxon>
        <taxon>Betaproteobacteria</taxon>
        <taxon>Rhodocyclales</taxon>
        <taxon>Rhodocyclaceae</taxon>
        <taxon>Aromatoleum</taxon>
    </lineage>
</organism>
<dbReference type="RefSeq" id="WP_169141128.1">
    <property type="nucleotide sequence ID" value="NZ_WTVS01000026.1"/>
</dbReference>
<accession>A0ABX1NGJ2</accession>
<protein>
    <submittedName>
        <fullName evidence="1">Uncharacterized protein</fullName>
    </submittedName>
</protein>
<reference evidence="1 2" key="1">
    <citation type="submission" date="2019-12" db="EMBL/GenBank/DDBJ databases">
        <title>Comparative genomics gives insights into the taxonomy of the Azoarcus-Aromatoleum group and reveals separate origins of nif in the plant-associated Azoarcus and non-plant-associated Aromatoleum sub-groups.</title>
        <authorList>
            <person name="Lafos M."/>
            <person name="Maluk M."/>
            <person name="Batista M."/>
            <person name="Junghare M."/>
            <person name="Carmona M."/>
            <person name="Faoro H."/>
            <person name="Cruz L.M."/>
            <person name="Battistoni F."/>
            <person name="De Souza E."/>
            <person name="Pedrosa F."/>
            <person name="Chen W.-M."/>
            <person name="Poole P.S."/>
            <person name="Dixon R.A."/>
            <person name="James E.K."/>
        </authorList>
    </citation>
    <scope>NUCLEOTIDE SEQUENCE [LARGE SCALE GENOMIC DNA]</scope>
    <source>
        <strain evidence="1 2">T</strain>
    </source>
</reference>
<keyword evidence="2" id="KW-1185">Reference proteome</keyword>
<gene>
    <name evidence="1" type="ORF">GPA27_13365</name>
</gene>